<dbReference type="Proteomes" id="UP000828048">
    <property type="component" value="Chromosome 4"/>
</dbReference>
<reference evidence="1 2" key="1">
    <citation type="journal article" date="2021" name="Hortic Res">
        <title>High-quality reference genome and annotation aids understanding of berry development for evergreen blueberry (Vaccinium darrowii).</title>
        <authorList>
            <person name="Yu J."/>
            <person name="Hulse-Kemp A.M."/>
            <person name="Babiker E."/>
            <person name="Staton M."/>
        </authorList>
    </citation>
    <scope>NUCLEOTIDE SEQUENCE [LARGE SCALE GENOMIC DNA]</scope>
    <source>
        <strain evidence="2">cv. NJ 8807/NJ 8810</strain>
        <tissue evidence="1">Young leaf</tissue>
    </source>
</reference>
<keyword evidence="2" id="KW-1185">Reference proteome</keyword>
<gene>
    <name evidence="1" type="ORF">Vadar_000204</name>
</gene>
<protein>
    <submittedName>
        <fullName evidence="1">Uncharacterized protein</fullName>
    </submittedName>
</protein>
<evidence type="ECO:0000313" key="1">
    <source>
        <dbReference type="EMBL" id="KAH7859372.1"/>
    </source>
</evidence>
<accession>A0ACB7Z1H8</accession>
<organism evidence="1 2">
    <name type="scientific">Vaccinium darrowii</name>
    <dbReference type="NCBI Taxonomy" id="229202"/>
    <lineage>
        <taxon>Eukaryota</taxon>
        <taxon>Viridiplantae</taxon>
        <taxon>Streptophyta</taxon>
        <taxon>Embryophyta</taxon>
        <taxon>Tracheophyta</taxon>
        <taxon>Spermatophyta</taxon>
        <taxon>Magnoliopsida</taxon>
        <taxon>eudicotyledons</taxon>
        <taxon>Gunneridae</taxon>
        <taxon>Pentapetalae</taxon>
        <taxon>asterids</taxon>
        <taxon>Ericales</taxon>
        <taxon>Ericaceae</taxon>
        <taxon>Vaccinioideae</taxon>
        <taxon>Vaccinieae</taxon>
        <taxon>Vaccinium</taxon>
    </lineage>
</organism>
<proteinExistence type="predicted"/>
<sequence length="263" mass="29255">MEYCMDEHDVLPEMPVSPTGQYFNSSVLQLSILAVLESEIPMDDSLAMTLLRDVFLPINPRFSSIMTINDLIVGVIFLGTRLYMQASSSSSSSHDDQQQQLGDSNANATALVVLSTRAVSGYKTIGEMVKPNSELPWGNHFTFLHVTIPKLKHAKNGASTATDDQLIANPIRFVKKVHKMIKKKRNSAAIFLTGRMLEILRKFRGPESLAITIMSYVGKLRITIRMEKGFVDPQKFNSCIENAFNMISKATVQNDPPSNSNEV</sequence>
<evidence type="ECO:0000313" key="2">
    <source>
        <dbReference type="Proteomes" id="UP000828048"/>
    </source>
</evidence>
<comment type="caution">
    <text evidence="1">The sequence shown here is derived from an EMBL/GenBank/DDBJ whole genome shotgun (WGS) entry which is preliminary data.</text>
</comment>
<dbReference type="EMBL" id="CM037154">
    <property type="protein sequence ID" value="KAH7859372.1"/>
    <property type="molecule type" value="Genomic_DNA"/>
</dbReference>
<name>A0ACB7Z1H8_9ERIC</name>